<sequence>MLLIRMNRKSEHRNGKCFFQFSPTTPLPISFSTYSMMYSKPLTKKPLGTRVCFFLNTARTIRSTIVETISQNEYCVMPQLRSPTTGVELNSLTR</sequence>
<reference evidence="1 2" key="1">
    <citation type="submission" date="2007-01" db="EMBL/GenBank/DDBJ databases">
        <title>Draft genome sequence of Collinsella aerofaciens (ATCC 25986).</title>
        <authorList>
            <person name="Sudarsanam P."/>
            <person name="Ley R."/>
            <person name="Guruge J."/>
            <person name="Turnbaugh P.J."/>
            <person name="Mahowald M."/>
            <person name="Liep D."/>
            <person name="Gordon J."/>
        </authorList>
    </citation>
    <scope>NUCLEOTIDE SEQUENCE [LARGE SCALE GENOMIC DNA]</scope>
    <source>
        <strain evidence="2">ATCC 25986 / DSM 3979 / JCM 10188 / KCTC 3647 / NCTC 11838 / VPI 1003</strain>
    </source>
</reference>
<evidence type="ECO:0000313" key="2">
    <source>
        <dbReference type="Proteomes" id="UP000002979"/>
    </source>
</evidence>
<organism evidence="1 2">
    <name type="scientific">Collinsella aerofaciens (strain ATCC 25986 / DSM 3979 / JCM 10188 / KCTC 3647 / NCTC 11838 / VPI 1003)</name>
    <dbReference type="NCBI Taxonomy" id="411903"/>
    <lineage>
        <taxon>Bacteria</taxon>
        <taxon>Bacillati</taxon>
        <taxon>Actinomycetota</taxon>
        <taxon>Coriobacteriia</taxon>
        <taxon>Coriobacteriales</taxon>
        <taxon>Coriobacteriaceae</taxon>
        <taxon>Collinsella</taxon>
    </lineage>
</organism>
<protein>
    <submittedName>
        <fullName evidence="1">Uncharacterized protein</fullName>
    </submittedName>
</protein>
<evidence type="ECO:0000313" key="1">
    <source>
        <dbReference type="EMBL" id="EBA39169.1"/>
    </source>
</evidence>
<comment type="caution">
    <text evidence="1">The sequence shown here is derived from an EMBL/GenBank/DDBJ whole genome shotgun (WGS) entry which is preliminary data.</text>
</comment>
<dbReference type="EMBL" id="AAVN02000007">
    <property type="protein sequence ID" value="EBA39169.1"/>
    <property type="molecule type" value="Genomic_DNA"/>
</dbReference>
<reference evidence="1 2" key="2">
    <citation type="submission" date="2007-04" db="EMBL/GenBank/DDBJ databases">
        <authorList>
            <person name="Fulton L."/>
            <person name="Clifton S."/>
            <person name="Fulton B."/>
            <person name="Xu J."/>
            <person name="Minx P."/>
            <person name="Mardis E.R."/>
            <person name="Wilson R.K."/>
        </authorList>
    </citation>
    <scope>NUCLEOTIDE SEQUENCE [LARGE SCALE GENOMIC DNA]</scope>
    <source>
        <strain evidence="2">ATCC 25986 / DSM 3979 / JCM 10188 / KCTC 3647 / NCTC 11838 / VPI 1003</strain>
    </source>
</reference>
<name>A4EBG4_COLAA</name>
<proteinExistence type="predicted"/>
<gene>
    <name evidence="1" type="ORF">COLAER_01783</name>
</gene>
<dbReference type="Proteomes" id="UP000002979">
    <property type="component" value="Unassembled WGS sequence"/>
</dbReference>
<accession>A4EBG4</accession>
<dbReference type="AlphaFoldDB" id="A4EBG4"/>